<dbReference type="Proteomes" id="UP000323671">
    <property type="component" value="Chromosome"/>
</dbReference>
<dbReference type="AlphaFoldDB" id="A0A5C1E7L4"/>
<dbReference type="EMBL" id="CP022579">
    <property type="protein sequence ID" value="QEL64287.1"/>
    <property type="molecule type" value="Genomic_DNA"/>
</dbReference>
<dbReference type="KEGG" id="otr:OTERR_08110"/>
<keyword evidence="1" id="KW-1133">Transmembrane helix</keyword>
<dbReference type="RefSeq" id="WP_054621110.1">
    <property type="nucleotide sequence ID" value="NZ_CP022579.1"/>
</dbReference>
<keyword evidence="1" id="KW-0812">Transmembrane</keyword>
<organism evidence="2 3">
    <name type="scientific">Oryzomicrobium terrae</name>
    <dbReference type="NCBI Taxonomy" id="1735038"/>
    <lineage>
        <taxon>Bacteria</taxon>
        <taxon>Pseudomonadati</taxon>
        <taxon>Pseudomonadota</taxon>
        <taxon>Betaproteobacteria</taxon>
        <taxon>Rhodocyclales</taxon>
        <taxon>Rhodocyclaceae</taxon>
        <taxon>Oryzomicrobium</taxon>
    </lineage>
</organism>
<proteinExistence type="predicted"/>
<keyword evidence="3" id="KW-1185">Reference proteome</keyword>
<reference evidence="2 3" key="1">
    <citation type="submission" date="2017-07" db="EMBL/GenBank/DDBJ databases">
        <title>Complete genome sequence of Oryzomicrobium terrae TPP412.</title>
        <authorList>
            <person name="Chiu L.-W."/>
            <person name="Lo K.-J."/>
            <person name="Tsai Y.-M."/>
            <person name="Lin S.-S."/>
            <person name="Kuo C.-H."/>
            <person name="Liu C.-T."/>
        </authorList>
    </citation>
    <scope>NUCLEOTIDE SEQUENCE [LARGE SCALE GENOMIC DNA]</scope>
    <source>
        <strain evidence="2 3">TPP412</strain>
    </source>
</reference>
<feature type="transmembrane region" description="Helical" evidence="1">
    <location>
        <begin position="16"/>
        <end position="35"/>
    </location>
</feature>
<evidence type="ECO:0000256" key="1">
    <source>
        <dbReference type="SAM" id="Phobius"/>
    </source>
</evidence>
<keyword evidence="1" id="KW-0472">Membrane</keyword>
<accession>A0A5C1E7L4</accession>
<evidence type="ECO:0000313" key="3">
    <source>
        <dbReference type="Proteomes" id="UP000323671"/>
    </source>
</evidence>
<name>A0A5C1E7L4_9RHOO</name>
<protein>
    <recommendedName>
        <fullName evidence="4">Type 4 fimbrial biogenesis protein PilX N-terminal domain-containing protein</fullName>
    </recommendedName>
</protein>
<evidence type="ECO:0000313" key="2">
    <source>
        <dbReference type="EMBL" id="QEL64287.1"/>
    </source>
</evidence>
<sequence length="199" mass="20808">MIPATASPRSTAQRGAVLFIALIMLILVTLLALAAMRLATTNLQLVNNQQFRAEADAAANYALGQAMNSSTFLANTADTTTQVSLAQDDPSTDAKALQVTVKAPKCKRYRYIKKSELVTTVSGTPTVAATDAACFTGQSSSGVVIVTPGMGNLNDNSLCATALFDVQAVVTDPATGAQATHSQGIEARMDYTDAENKCK</sequence>
<gene>
    <name evidence="2" type="ORF">OTERR_08110</name>
</gene>
<evidence type="ECO:0008006" key="4">
    <source>
        <dbReference type="Google" id="ProtNLM"/>
    </source>
</evidence>